<sequence>DDLGVACRSACLVCKRDVGGGTVSVGSLETPEAAANSNGRHGTVAAALMPQRPRKPAVAADAGNERPFVACLVAATLTFKDPQGMHASEIGSSGQLSMHSVTSSQLFPTDSFVVFRKDRKCDIINEQNGGGVI</sequence>
<name>A0A9P0PPF0_ACAOB</name>
<gene>
    <name evidence="1" type="ORF">ACAOBT_LOCUS18634</name>
</gene>
<dbReference type="AlphaFoldDB" id="A0A9P0PPF0"/>
<accession>A0A9P0PPF0</accession>
<protein>
    <submittedName>
        <fullName evidence="1">Uncharacterized protein</fullName>
    </submittedName>
</protein>
<evidence type="ECO:0000313" key="1">
    <source>
        <dbReference type="EMBL" id="CAH1988751.1"/>
    </source>
</evidence>
<keyword evidence="2" id="KW-1185">Reference proteome</keyword>
<dbReference type="EMBL" id="CAKOFQ010007050">
    <property type="protein sequence ID" value="CAH1988751.1"/>
    <property type="molecule type" value="Genomic_DNA"/>
</dbReference>
<dbReference type="Proteomes" id="UP001152888">
    <property type="component" value="Unassembled WGS sequence"/>
</dbReference>
<comment type="caution">
    <text evidence="1">The sequence shown here is derived from an EMBL/GenBank/DDBJ whole genome shotgun (WGS) entry which is preliminary data.</text>
</comment>
<proteinExistence type="predicted"/>
<feature type="non-terminal residue" evidence="1">
    <location>
        <position position="1"/>
    </location>
</feature>
<organism evidence="1 2">
    <name type="scientific">Acanthoscelides obtectus</name>
    <name type="common">Bean weevil</name>
    <name type="synonym">Bruchus obtectus</name>
    <dbReference type="NCBI Taxonomy" id="200917"/>
    <lineage>
        <taxon>Eukaryota</taxon>
        <taxon>Metazoa</taxon>
        <taxon>Ecdysozoa</taxon>
        <taxon>Arthropoda</taxon>
        <taxon>Hexapoda</taxon>
        <taxon>Insecta</taxon>
        <taxon>Pterygota</taxon>
        <taxon>Neoptera</taxon>
        <taxon>Endopterygota</taxon>
        <taxon>Coleoptera</taxon>
        <taxon>Polyphaga</taxon>
        <taxon>Cucujiformia</taxon>
        <taxon>Chrysomeloidea</taxon>
        <taxon>Chrysomelidae</taxon>
        <taxon>Bruchinae</taxon>
        <taxon>Bruchini</taxon>
        <taxon>Acanthoscelides</taxon>
    </lineage>
</organism>
<reference evidence="1" key="1">
    <citation type="submission" date="2022-03" db="EMBL/GenBank/DDBJ databases">
        <authorList>
            <person name="Sayadi A."/>
        </authorList>
    </citation>
    <scope>NUCLEOTIDE SEQUENCE</scope>
</reference>
<evidence type="ECO:0000313" key="2">
    <source>
        <dbReference type="Proteomes" id="UP001152888"/>
    </source>
</evidence>